<evidence type="ECO:0000256" key="11">
    <source>
        <dbReference type="ARBA" id="ARBA00023204"/>
    </source>
</evidence>
<dbReference type="EMBL" id="BMMI01000006">
    <property type="protein sequence ID" value="GGL74602.1"/>
    <property type="molecule type" value="Genomic_DNA"/>
</dbReference>
<keyword evidence="7 12" id="KW-0378">Hydrolase</keyword>
<keyword evidence="4 12" id="KW-0479">Metal-binding</keyword>
<comment type="subunit">
    <text evidence="12">Homodimer which binds Holliday junction (HJ) DNA. The HJ becomes 2-fold symmetrical on binding to RuvC with unstacked arms; it has a different conformation from HJ DNA in complex with RuvA. In the full resolvosome a probable DNA-RuvA(4)-RuvB(12)-RuvC(2) complex forms which resolves the HJ.</text>
</comment>
<keyword evidence="9 12" id="KW-0238">DNA-binding</keyword>
<keyword evidence="3 12" id="KW-0540">Nuclease</keyword>
<dbReference type="NCBIfam" id="TIGR00228">
    <property type="entry name" value="ruvC"/>
    <property type="match status" value="1"/>
</dbReference>
<accession>A0ABQ2G4L8</accession>
<dbReference type="InterPro" id="IPR002176">
    <property type="entry name" value="X-over_junc_endoDNase_RuvC"/>
</dbReference>
<keyword evidence="2 12" id="KW-0963">Cytoplasm</keyword>
<keyword evidence="5 12" id="KW-0255">Endonuclease</keyword>
<evidence type="ECO:0000313" key="15">
    <source>
        <dbReference type="Proteomes" id="UP000648663"/>
    </source>
</evidence>
<dbReference type="Gene3D" id="3.30.420.10">
    <property type="entry name" value="Ribonuclease H-like superfamily/Ribonuclease H"/>
    <property type="match status" value="1"/>
</dbReference>
<evidence type="ECO:0000256" key="13">
    <source>
        <dbReference type="NCBIfam" id="TIGR00228"/>
    </source>
</evidence>
<feature type="binding site" evidence="12">
    <location>
        <position position="7"/>
    </location>
    <ligand>
        <name>Mg(2+)</name>
        <dbReference type="ChEBI" id="CHEBI:18420"/>
        <label>1</label>
    </ligand>
</feature>
<organism evidence="14 15">
    <name type="scientific">Modestobacter marinus</name>
    <dbReference type="NCBI Taxonomy" id="477641"/>
    <lineage>
        <taxon>Bacteria</taxon>
        <taxon>Bacillati</taxon>
        <taxon>Actinomycetota</taxon>
        <taxon>Actinomycetes</taxon>
        <taxon>Geodermatophilales</taxon>
        <taxon>Geodermatophilaceae</taxon>
        <taxon>Modestobacter</taxon>
    </lineage>
</organism>
<evidence type="ECO:0000256" key="10">
    <source>
        <dbReference type="ARBA" id="ARBA00023172"/>
    </source>
</evidence>
<dbReference type="InterPro" id="IPR036397">
    <property type="entry name" value="RNaseH_sf"/>
</dbReference>
<sequence length="189" mass="19455">MRVLGIDPGLTRCGWGVVEGRPGARPEALGVGVVRTSPDLDLELRLLEVHTAVTALLRAHRPTAVAIERVFTQNNKGTATGTAQAAGVAALAAAQADVPVAWHTPSEVKAAISGNGRADKDQVTLMVTRVLGLATAPKPADAADALALAVCHVWRGPAQQRLRVAALAGGIGAPVRPATLPRWTGVSAR</sequence>
<evidence type="ECO:0000256" key="6">
    <source>
        <dbReference type="ARBA" id="ARBA00022763"/>
    </source>
</evidence>
<comment type="catalytic activity">
    <reaction evidence="12">
        <text>Endonucleolytic cleavage at a junction such as a reciprocal single-stranded crossover between two homologous DNA duplexes (Holliday junction).</text>
        <dbReference type="EC" id="3.1.21.10"/>
    </reaction>
</comment>
<dbReference type="PANTHER" id="PTHR30194:SF3">
    <property type="entry name" value="CROSSOVER JUNCTION ENDODEOXYRIBONUCLEASE RUVC"/>
    <property type="match status" value="1"/>
</dbReference>
<evidence type="ECO:0000256" key="5">
    <source>
        <dbReference type="ARBA" id="ARBA00022759"/>
    </source>
</evidence>
<dbReference type="PANTHER" id="PTHR30194">
    <property type="entry name" value="CROSSOVER JUNCTION ENDODEOXYRIBONUCLEASE RUVC"/>
    <property type="match status" value="1"/>
</dbReference>
<dbReference type="HAMAP" id="MF_00034">
    <property type="entry name" value="RuvC"/>
    <property type="match status" value="1"/>
</dbReference>
<dbReference type="Proteomes" id="UP000648663">
    <property type="component" value="Unassembled WGS sequence"/>
</dbReference>
<dbReference type="PROSITE" id="PS01321">
    <property type="entry name" value="RUVC"/>
    <property type="match status" value="1"/>
</dbReference>
<gene>
    <name evidence="12 14" type="primary">ruvC</name>
    <name evidence="14" type="ORF">GCM10011589_33230</name>
</gene>
<feature type="active site" evidence="12">
    <location>
        <position position="141"/>
    </location>
</feature>
<feature type="binding site" evidence="12">
    <location>
        <position position="141"/>
    </location>
    <ligand>
        <name>Mg(2+)</name>
        <dbReference type="ChEBI" id="CHEBI:18420"/>
        <label>1</label>
    </ligand>
</feature>
<keyword evidence="8 12" id="KW-0460">Magnesium</keyword>
<dbReference type="PRINTS" id="PR00696">
    <property type="entry name" value="RSOLVASERUVC"/>
</dbReference>
<evidence type="ECO:0000256" key="8">
    <source>
        <dbReference type="ARBA" id="ARBA00022842"/>
    </source>
</evidence>
<dbReference type="SUPFAM" id="SSF53098">
    <property type="entry name" value="Ribonuclease H-like"/>
    <property type="match status" value="1"/>
</dbReference>
<evidence type="ECO:0000313" key="14">
    <source>
        <dbReference type="EMBL" id="GGL74602.1"/>
    </source>
</evidence>
<comment type="subcellular location">
    <subcellularLocation>
        <location evidence="12">Cytoplasm</location>
    </subcellularLocation>
</comment>
<comment type="similarity">
    <text evidence="1 12">Belongs to the RuvC family.</text>
</comment>
<evidence type="ECO:0000256" key="1">
    <source>
        <dbReference type="ARBA" id="ARBA00009518"/>
    </source>
</evidence>
<keyword evidence="15" id="KW-1185">Reference proteome</keyword>
<name>A0ABQ2G4L8_9ACTN</name>
<protein>
    <recommendedName>
        <fullName evidence="12 13">Crossover junction endodeoxyribonuclease RuvC</fullName>
        <ecNumber evidence="12 13">3.1.21.10</ecNumber>
    </recommendedName>
    <alternativeName>
        <fullName evidence="12">Holliday junction nuclease RuvC</fullName>
    </alternativeName>
    <alternativeName>
        <fullName evidence="12">Holliday junction resolvase RuvC</fullName>
    </alternativeName>
</protein>
<evidence type="ECO:0000256" key="2">
    <source>
        <dbReference type="ARBA" id="ARBA00022490"/>
    </source>
</evidence>
<keyword evidence="10 12" id="KW-0233">DNA recombination</keyword>
<comment type="function">
    <text evidence="12">The RuvA-RuvB-RuvC complex processes Holliday junction (HJ) DNA during genetic recombination and DNA repair. Endonuclease that resolves HJ intermediates. Cleaves cruciform DNA by making single-stranded nicks across the HJ at symmetrical positions within the homologous arms, yielding a 5'-phosphate and a 3'-hydroxyl group; requires a central core of homology in the junction. The consensus cleavage sequence is 5'-(A/T)TT(C/G)-3'. Cleavage occurs on the 3'-side of the TT dinucleotide at the point of strand exchange. HJ branch migration catalyzed by RuvA-RuvB allows RuvC to scan DNA until it finds its consensus sequence, where it cleaves and resolves the cruciform DNA.</text>
</comment>
<feature type="binding site" evidence="12">
    <location>
        <position position="68"/>
    </location>
    <ligand>
        <name>Mg(2+)</name>
        <dbReference type="ChEBI" id="CHEBI:18420"/>
        <label>2</label>
    </ligand>
</feature>
<feature type="active site" evidence="12">
    <location>
        <position position="7"/>
    </location>
</feature>
<proteinExistence type="inferred from homology"/>
<dbReference type="Pfam" id="PF02075">
    <property type="entry name" value="RuvC"/>
    <property type="match status" value="1"/>
</dbReference>
<comment type="cofactor">
    <cofactor evidence="12">
        <name>Mg(2+)</name>
        <dbReference type="ChEBI" id="CHEBI:18420"/>
    </cofactor>
    <text evidence="12">Binds 2 Mg(2+) ion per subunit.</text>
</comment>
<keyword evidence="6 12" id="KW-0227">DNA damage</keyword>
<comment type="caution">
    <text evidence="14">The sequence shown here is derived from an EMBL/GenBank/DDBJ whole genome shotgun (WGS) entry which is preliminary data.</text>
</comment>
<dbReference type="InterPro" id="IPR020563">
    <property type="entry name" value="X-over_junc_endoDNase_Mg_BS"/>
</dbReference>
<dbReference type="InterPro" id="IPR012337">
    <property type="entry name" value="RNaseH-like_sf"/>
</dbReference>
<evidence type="ECO:0000256" key="3">
    <source>
        <dbReference type="ARBA" id="ARBA00022722"/>
    </source>
</evidence>
<evidence type="ECO:0000256" key="12">
    <source>
        <dbReference type="HAMAP-Rule" id="MF_00034"/>
    </source>
</evidence>
<reference evidence="15" key="1">
    <citation type="journal article" date="2019" name="Int. J. Syst. Evol. Microbiol.">
        <title>The Global Catalogue of Microorganisms (GCM) 10K type strain sequencing project: providing services to taxonomists for standard genome sequencing and annotation.</title>
        <authorList>
            <consortium name="The Broad Institute Genomics Platform"/>
            <consortium name="The Broad Institute Genome Sequencing Center for Infectious Disease"/>
            <person name="Wu L."/>
            <person name="Ma J."/>
        </authorList>
    </citation>
    <scope>NUCLEOTIDE SEQUENCE [LARGE SCALE GENOMIC DNA]</scope>
    <source>
        <strain evidence="15">CGMCC 4.5581</strain>
    </source>
</reference>
<evidence type="ECO:0000256" key="7">
    <source>
        <dbReference type="ARBA" id="ARBA00022801"/>
    </source>
</evidence>
<evidence type="ECO:0000256" key="9">
    <source>
        <dbReference type="ARBA" id="ARBA00023125"/>
    </source>
</evidence>
<evidence type="ECO:0000256" key="4">
    <source>
        <dbReference type="ARBA" id="ARBA00022723"/>
    </source>
</evidence>
<feature type="active site" evidence="12">
    <location>
        <position position="68"/>
    </location>
</feature>
<keyword evidence="11 12" id="KW-0234">DNA repair</keyword>
<dbReference type="EC" id="3.1.21.10" evidence="12 13"/>